<reference evidence="5" key="1">
    <citation type="submission" date="2013-04" db="EMBL/GenBank/DDBJ databases">
        <authorList>
            <person name="Qu J."/>
            <person name="Murali S.C."/>
            <person name="Bandaranaike D."/>
            <person name="Bellair M."/>
            <person name="Blankenburg K."/>
            <person name="Chao H."/>
            <person name="Dinh H."/>
            <person name="Doddapaneni H."/>
            <person name="Downs B."/>
            <person name="Dugan-Rocha S."/>
            <person name="Elkadiri S."/>
            <person name="Gnanaolivu R.D."/>
            <person name="Hernandez B."/>
            <person name="Javaid M."/>
            <person name="Jayaseelan J.C."/>
            <person name="Lee S."/>
            <person name="Li M."/>
            <person name="Ming W."/>
            <person name="Munidasa M."/>
            <person name="Muniz J."/>
            <person name="Nguyen L."/>
            <person name="Ongeri F."/>
            <person name="Osuji N."/>
            <person name="Pu L.-L."/>
            <person name="Puazo M."/>
            <person name="Qu C."/>
            <person name="Quiroz J."/>
            <person name="Raj R."/>
            <person name="Weissenberger G."/>
            <person name="Xin Y."/>
            <person name="Zou X."/>
            <person name="Han Y."/>
            <person name="Richards S."/>
            <person name="Worley K."/>
            <person name="Muzny D."/>
            <person name="Gibbs R."/>
        </authorList>
    </citation>
    <scope>NUCLEOTIDE SEQUENCE</scope>
    <source>
        <strain evidence="5">Sampled in the wild</strain>
    </source>
</reference>
<dbReference type="Proteomes" id="UP000792457">
    <property type="component" value="Unassembled WGS sequence"/>
</dbReference>
<reference evidence="5" key="2">
    <citation type="submission" date="2017-10" db="EMBL/GenBank/DDBJ databases">
        <title>Ladona fulva Genome sequencing and assembly.</title>
        <authorList>
            <person name="Murali S."/>
            <person name="Richards S."/>
            <person name="Bandaranaike D."/>
            <person name="Bellair M."/>
            <person name="Blankenburg K."/>
            <person name="Chao H."/>
            <person name="Dinh H."/>
            <person name="Doddapaneni H."/>
            <person name="Dugan-Rocha S."/>
            <person name="Elkadiri S."/>
            <person name="Gnanaolivu R."/>
            <person name="Hernandez B."/>
            <person name="Skinner E."/>
            <person name="Javaid M."/>
            <person name="Lee S."/>
            <person name="Li M."/>
            <person name="Ming W."/>
            <person name="Munidasa M."/>
            <person name="Muniz J."/>
            <person name="Nguyen L."/>
            <person name="Hughes D."/>
            <person name="Osuji N."/>
            <person name="Pu L.-L."/>
            <person name="Puazo M."/>
            <person name="Qu C."/>
            <person name="Quiroz J."/>
            <person name="Raj R."/>
            <person name="Weissenberger G."/>
            <person name="Xin Y."/>
            <person name="Zou X."/>
            <person name="Han Y."/>
            <person name="Worley K."/>
            <person name="Muzny D."/>
            <person name="Gibbs R."/>
        </authorList>
    </citation>
    <scope>NUCLEOTIDE SEQUENCE</scope>
    <source>
        <strain evidence="5">Sampled in the wild</strain>
    </source>
</reference>
<dbReference type="PANTHER" id="PTHR13049:SF2">
    <property type="entry name" value="COILED-COIL DOMAIN-CONTAINING PROTEIN 25"/>
    <property type="match status" value="1"/>
</dbReference>
<comment type="subunit">
    <text evidence="3">Interacts (via cytoplasmic region) with ILK.</text>
</comment>
<dbReference type="Pfam" id="PF05670">
    <property type="entry name" value="NFACT-R_1"/>
    <property type="match status" value="1"/>
</dbReference>
<evidence type="ECO:0000256" key="1">
    <source>
        <dbReference type="ARBA" id="ARBA00008998"/>
    </source>
</evidence>
<organism evidence="5 6">
    <name type="scientific">Ladona fulva</name>
    <name type="common">Scarce chaser dragonfly</name>
    <name type="synonym">Libellula fulva</name>
    <dbReference type="NCBI Taxonomy" id="123851"/>
    <lineage>
        <taxon>Eukaryota</taxon>
        <taxon>Metazoa</taxon>
        <taxon>Ecdysozoa</taxon>
        <taxon>Arthropoda</taxon>
        <taxon>Hexapoda</taxon>
        <taxon>Insecta</taxon>
        <taxon>Pterygota</taxon>
        <taxon>Palaeoptera</taxon>
        <taxon>Odonata</taxon>
        <taxon>Epiprocta</taxon>
        <taxon>Anisoptera</taxon>
        <taxon>Libelluloidea</taxon>
        <taxon>Libellulidae</taxon>
        <taxon>Ladona</taxon>
    </lineage>
</organism>
<feature type="domain" description="NFACT RNA-binding" evidence="4">
    <location>
        <begin position="1"/>
        <end position="110"/>
    </location>
</feature>
<name>A0A8K0P1D6_LADFU</name>
<accession>A0A8K0P1D6</accession>
<evidence type="ECO:0000256" key="2">
    <source>
        <dbReference type="ARBA" id="ARBA00016700"/>
    </source>
</evidence>
<dbReference type="InterPro" id="IPR008532">
    <property type="entry name" value="NFACT_RNA-bd"/>
</dbReference>
<dbReference type="OrthoDB" id="200398at2759"/>
<dbReference type="PANTHER" id="PTHR13049">
    <property type="entry name" value="DUF814-RELATED"/>
    <property type="match status" value="1"/>
</dbReference>
<evidence type="ECO:0000313" key="5">
    <source>
        <dbReference type="EMBL" id="KAG8229447.1"/>
    </source>
</evidence>
<evidence type="ECO:0000256" key="3">
    <source>
        <dbReference type="ARBA" id="ARBA00024214"/>
    </source>
</evidence>
<comment type="caution">
    <text evidence="5">The sequence shown here is derived from an EMBL/GenBank/DDBJ whole genome shotgun (WGS) entry which is preliminary data.</text>
</comment>
<protein>
    <recommendedName>
        <fullName evidence="2">Coiled-coil domain-containing protein 25</fullName>
    </recommendedName>
</protein>
<comment type="similarity">
    <text evidence="1">Belongs to the CCDC25 family.</text>
</comment>
<dbReference type="EMBL" id="KZ308428">
    <property type="protein sequence ID" value="KAG8229447.1"/>
    <property type="molecule type" value="Genomic_DNA"/>
</dbReference>
<dbReference type="InterPro" id="IPR039730">
    <property type="entry name" value="Jlp2/Ccd25"/>
</dbReference>
<dbReference type="AlphaFoldDB" id="A0A8K0P1D6"/>
<gene>
    <name evidence="5" type="ORF">J437_LFUL010783</name>
</gene>
<proteinExistence type="inferred from homology"/>
<evidence type="ECO:0000259" key="4">
    <source>
        <dbReference type="Pfam" id="PF05670"/>
    </source>
</evidence>
<keyword evidence="6" id="KW-1185">Reference proteome</keyword>
<sequence>MVYYFTSNVVAPPVILFMGIDKYENEDLIKWGWPEDVWFHVDKVSSAHVYLRLNKGQTLDDVPTAVIEDAAQLVKANSINGNKMNDVDVVYTMWNNLKKTDGMEVGQVGFFKDKEVCSKYINLKFI</sequence>
<evidence type="ECO:0000313" key="6">
    <source>
        <dbReference type="Proteomes" id="UP000792457"/>
    </source>
</evidence>